<evidence type="ECO:0000256" key="4">
    <source>
        <dbReference type="ARBA" id="ARBA00023288"/>
    </source>
</evidence>
<keyword evidence="3" id="KW-0564">Palmitate</keyword>
<evidence type="ECO:0000313" key="6">
    <source>
        <dbReference type="EMBL" id="PTD95029.1"/>
    </source>
</evidence>
<protein>
    <recommendedName>
        <fullName evidence="5">C-type lysozyme inhibitor domain-containing protein</fullName>
    </recommendedName>
</protein>
<keyword evidence="7" id="KW-1185">Reference proteome</keyword>
<reference evidence="6 7" key="2">
    <citation type="submission" date="2018-04" db="EMBL/GenBank/DDBJ databases">
        <title>Thauera lacus sp. nov., isolated from an saline lake in Inner Mongolia, China.</title>
        <authorList>
            <person name="Liang Q.-Y."/>
        </authorList>
    </citation>
    <scope>NUCLEOTIDE SEQUENCE [LARGE SCALE GENOMIC DNA]</scope>
    <source>
        <strain evidence="6 7">D20</strain>
    </source>
</reference>
<evidence type="ECO:0000259" key="5">
    <source>
        <dbReference type="Pfam" id="PF09864"/>
    </source>
</evidence>
<name>A0A2T4IB83_9RHOO</name>
<evidence type="ECO:0000256" key="3">
    <source>
        <dbReference type="ARBA" id="ARBA00023139"/>
    </source>
</evidence>
<gene>
    <name evidence="6" type="ORF">C8261_16445</name>
</gene>
<dbReference type="AlphaFoldDB" id="A0A2T4IB83"/>
<evidence type="ECO:0000313" key="7">
    <source>
        <dbReference type="Proteomes" id="UP000241193"/>
    </source>
</evidence>
<dbReference type="InterPro" id="IPR036328">
    <property type="entry name" value="MliC_sf"/>
</dbReference>
<keyword evidence="2" id="KW-0472">Membrane</keyword>
<dbReference type="EMBL" id="PZKC01000021">
    <property type="protein sequence ID" value="PTD95029.1"/>
    <property type="molecule type" value="Genomic_DNA"/>
</dbReference>
<evidence type="ECO:0000256" key="2">
    <source>
        <dbReference type="ARBA" id="ARBA00023136"/>
    </source>
</evidence>
<dbReference type="SUPFAM" id="SSF141488">
    <property type="entry name" value="YdhA-like"/>
    <property type="match status" value="1"/>
</dbReference>
<sequence length="122" mass="13033">MLPSTPRLARLHPGDPMKAPLTAVLASLLTLGCATPSAPPQAGTGTESRVRYLCENGEEIELRHFPLQGVGVLVRGGEPLELQEEVAASGFRYGKGPISVHGKGDELLLLIGRMVPIRCQIR</sequence>
<organism evidence="6 7">
    <name type="scientific">Pseudothauera lacus</name>
    <dbReference type="NCBI Taxonomy" id="2136175"/>
    <lineage>
        <taxon>Bacteria</taxon>
        <taxon>Pseudomonadati</taxon>
        <taxon>Pseudomonadota</taxon>
        <taxon>Betaproteobacteria</taxon>
        <taxon>Rhodocyclales</taxon>
        <taxon>Zoogloeaceae</taxon>
        <taxon>Pseudothauera</taxon>
    </lineage>
</organism>
<reference evidence="6 7" key="1">
    <citation type="submission" date="2018-03" db="EMBL/GenBank/DDBJ databases">
        <authorList>
            <person name="Keele B.F."/>
        </authorList>
    </citation>
    <scope>NUCLEOTIDE SEQUENCE [LARGE SCALE GENOMIC DNA]</scope>
    <source>
        <strain evidence="6 7">D20</strain>
    </source>
</reference>
<proteinExistence type="predicted"/>
<accession>A0A2T4IB83</accession>
<keyword evidence="1" id="KW-0732">Signal</keyword>
<evidence type="ECO:0000256" key="1">
    <source>
        <dbReference type="ARBA" id="ARBA00022729"/>
    </source>
</evidence>
<dbReference type="PROSITE" id="PS51257">
    <property type="entry name" value="PROKAR_LIPOPROTEIN"/>
    <property type="match status" value="1"/>
</dbReference>
<dbReference type="Proteomes" id="UP000241193">
    <property type="component" value="Unassembled WGS sequence"/>
</dbReference>
<feature type="domain" description="C-type lysozyme inhibitor" evidence="5">
    <location>
        <begin position="52"/>
        <end position="114"/>
    </location>
</feature>
<dbReference type="Gene3D" id="2.40.128.200">
    <property type="match status" value="1"/>
</dbReference>
<comment type="caution">
    <text evidence="6">The sequence shown here is derived from an EMBL/GenBank/DDBJ whole genome shotgun (WGS) entry which is preliminary data.</text>
</comment>
<dbReference type="InterPro" id="IPR018660">
    <property type="entry name" value="MliC"/>
</dbReference>
<dbReference type="OrthoDB" id="6387367at2"/>
<dbReference type="Pfam" id="PF09864">
    <property type="entry name" value="MliC"/>
    <property type="match status" value="1"/>
</dbReference>
<keyword evidence="4" id="KW-0449">Lipoprotein</keyword>